<organism evidence="9 10">
    <name type="scientific">Salinactinospora qingdaonensis</name>
    <dbReference type="NCBI Taxonomy" id="702744"/>
    <lineage>
        <taxon>Bacteria</taxon>
        <taxon>Bacillati</taxon>
        <taxon>Actinomycetota</taxon>
        <taxon>Actinomycetes</taxon>
        <taxon>Streptosporangiales</taxon>
        <taxon>Nocardiopsidaceae</taxon>
        <taxon>Salinactinospora</taxon>
    </lineage>
</organism>
<evidence type="ECO:0000313" key="10">
    <source>
        <dbReference type="Proteomes" id="UP001500908"/>
    </source>
</evidence>
<feature type="transmembrane region" description="Helical" evidence="8">
    <location>
        <begin position="38"/>
        <end position="59"/>
    </location>
</feature>
<feature type="transmembrane region" description="Helical" evidence="8">
    <location>
        <begin position="271"/>
        <end position="292"/>
    </location>
</feature>
<evidence type="ECO:0000256" key="1">
    <source>
        <dbReference type="ARBA" id="ARBA00004651"/>
    </source>
</evidence>
<reference evidence="10" key="1">
    <citation type="journal article" date="2019" name="Int. J. Syst. Evol. Microbiol.">
        <title>The Global Catalogue of Microorganisms (GCM) 10K type strain sequencing project: providing services to taxonomists for standard genome sequencing and annotation.</title>
        <authorList>
            <consortium name="The Broad Institute Genomics Platform"/>
            <consortium name="The Broad Institute Genome Sequencing Center for Infectious Disease"/>
            <person name="Wu L."/>
            <person name="Ma J."/>
        </authorList>
    </citation>
    <scope>NUCLEOTIDE SEQUENCE [LARGE SCALE GENOMIC DNA]</scope>
    <source>
        <strain evidence="10">JCM 17137</strain>
    </source>
</reference>
<dbReference type="EMBL" id="BAABDD010000016">
    <property type="protein sequence ID" value="GAA3751608.1"/>
    <property type="molecule type" value="Genomic_DNA"/>
</dbReference>
<dbReference type="InterPro" id="IPR000522">
    <property type="entry name" value="ABC_transptr_permease_BtuC"/>
</dbReference>
<evidence type="ECO:0000256" key="5">
    <source>
        <dbReference type="ARBA" id="ARBA00022692"/>
    </source>
</evidence>
<dbReference type="Pfam" id="PF01032">
    <property type="entry name" value="FecCD"/>
    <property type="match status" value="1"/>
</dbReference>
<comment type="caution">
    <text evidence="9">The sequence shown here is derived from an EMBL/GenBank/DDBJ whole genome shotgun (WGS) entry which is preliminary data.</text>
</comment>
<feature type="transmembrane region" description="Helical" evidence="8">
    <location>
        <begin position="124"/>
        <end position="145"/>
    </location>
</feature>
<comment type="subcellular location">
    <subcellularLocation>
        <location evidence="1">Cell membrane</location>
        <topology evidence="1">Multi-pass membrane protein</topology>
    </subcellularLocation>
</comment>
<sequence length="366" mass="37899">MTLERPSSAIADSENTDDALAARAALNQRTTAHTRVQLLRVVGLLVGLGVLVLCVMLSISVGAKPIPLPTVWHALIDDQGSYNQDVIFELRLPRTVLGIAIGASLGVAGALMQALTRNPIADPGLLGINAGAAMAVVVAIFIFGLTDLTSYVWFGFLGAAVTAFVVYFLGSRGRTGATPVRLALAGTAVAAVLIGLMNGIVIVNDFVFDQIRFWQVGSLVGRDMAIFAQVLPFLLIGLAIALFLGSSLNAIALGEDMAAALGARINRTRAVSALAIVLLCGGATAAAGPIGFVGLTIPHVARAITGPDQRWVLPYSAVLAAILLVGADTLGRIVLPSGELEVGIITALVGAPVFIALVRRTRMAQL</sequence>
<protein>
    <submittedName>
        <fullName evidence="9">Iron chelate uptake ABC transporter family permease subunit</fullName>
    </submittedName>
</protein>
<gene>
    <name evidence="9" type="ORF">GCM10022402_33360</name>
</gene>
<evidence type="ECO:0000256" key="6">
    <source>
        <dbReference type="ARBA" id="ARBA00022989"/>
    </source>
</evidence>
<dbReference type="RefSeq" id="WP_344972876.1">
    <property type="nucleotide sequence ID" value="NZ_BAABDD010000016.1"/>
</dbReference>
<dbReference type="PANTHER" id="PTHR30472">
    <property type="entry name" value="FERRIC ENTEROBACTIN TRANSPORT SYSTEM PERMEASE PROTEIN"/>
    <property type="match status" value="1"/>
</dbReference>
<dbReference type="InterPro" id="IPR037294">
    <property type="entry name" value="ABC_BtuC-like"/>
</dbReference>
<keyword evidence="6 8" id="KW-1133">Transmembrane helix</keyword>
<accession>A0ABP7G035</accession>
<dbReference type="SUPFAM" id="SSF81345">
    <property type="entry name" value="ABC transporter involved in vitamin B12 uptake, BtuC"/>
    <property type="match status" value="1"/>
</dbReference>
<dbReference type="PANTHER" id="PTHR30472:SF1">
    <property type="entry name" value="FE(3+) DICITRATE TRANSPORT SYSTEM PERMEASE PROTEIN FECC-RELATED"/>
    <property type="match status" value="1"/>
</dbReference>
<proteinExistence type="inferred from homology"/>
<dbReference type="Gene3D" id="1.10.3470.10">
    <property type="entry name" value="ABC transporter involved in vitamin B12 uptake, BtuC"/>
    <property type="match status" value="1"/>
</dbReference>
<evidence type="ECO:0000313" key="9">
    <source>
        <dbReference type="EMBL" id="GAA3751608.1"/>
    </source>
</evidence>
<feature type="transmembrane region" description="Helical" evidence="8">
    <location>
        <begin position="342"/>
        <end position="359"/>
    </location>
</feature>
<evidence type="ECO:0000256" key="8">
    <source>
        <dbReference type="SAM" id="Phobius"/>
    </source>
</evidence>
<dbReference type="CDD" id="cd06550">
    <property type="entry name" value="TM_ABC_iron-siderophores_like"/>
    <property type="match status" value="1"/>
</dbReference>
<feature type="transmembrane region" description="Helical" evidence="8">
    <location>
        <begin position="312"/>
        <end position="335"/>
    </location>
</feature>
<evidence type="ECO:0000256" key="3">
    <source>
        <dbReference type="ARBA" id="ARBA00022448"/>
    </source>
</evidence>
<name>A0ABP7G035_9ACTN</name>
<keyword evidence="5 8" id="KW-0812">Transmembrane</keyword>
<feature type="transmembrane region" description="Helical" evidence="8">
    <location>
        <begin position="92"/>
        <end position="112"/>
    </location>
</feature>
<evidence type="ECO:0000256" key="7">
    <source>
        <dbReference type="ARBA" id="ARBA00023136"/>
    </source>
</evidence>
<evidence type="ECO:0000256" key="2">
    <source>
        <dbReference type="ARBA" id="ARBA00007935"/>
    </source>
</evidence>
<keyword evidence="3" id="KW-0813">Transport</keyword>
<dbReference type="Proteomes" id="UP001500908">
    <property type="component" value="Unassembled WGS sequence"/>
</dbReference>
<feature type="transmembrane region" description="Helical" evidence="8">
    <location>
        <begin position="182"/>
        <end position="204"/>
    </location>
</feature>
<feature type="transmembrane region" description="Helical" evidence="8">
    <location>
        <begin position="151"/>
        <end position="170"/>
    </location>
</feature>
<evidence type="ECO:0000256" key="4">
    <source>
        <dbReference type="ARBA" id="ARBA00022475"/>
    </source>
</evidence>
<feature type="transmembrane region" description="Helical" evidence="8">
    <location>
        <begin position="224"/>
        <end position="251"/>
    </location>
</feature>
<comment type="similarity">
    <text evidence="2">Belongs to the binding-protein-dependent transport system permease family. FecCD subfamily.</text>
</comment>
<keyword evidence="7 8" id="KW-0472">Membrane</keyword>
<keyword evidence="4" id="KW-1003">Cell membrane</keyword>
<keyword evidence="10" id="KW-1185">Reference proteome</keyword>